<evidence type="ECO:0000313" key="1">
    <source>
        <dbReference type="EMBL" id="MDQ0905080.1"/>
    </source>
</evidence>
<proteinExistence type="predicted"/>
<sequence length="54" mass="5389">MDRRAASAGAAASATMRAVVVSRPGGLDALQVTTVVLPTQTVDAAARQLGVPGR</sequence>
<accession>A0AAW8F741</accession>
<protein>
    <submittedName>
        <fullName evidence="1">Uncharacterized protein</fullName>
    </submittedName>
</protein>
<dbReference type="Proteomes" id="UP001234216">
    <property type="component" value="Unassembled WGS sequence"/>
</dbReference>
<gene>
    <name evidence="1" type="ORF">QFZ22_001065</name>
</gene>
<reference evidence="1" key="1">
    <citation type="submission" date="2023-07" db="EMBL/GenBank/DDBJ databases">
        <title>Comparative genomics of wheat-associated soil bacteria to identify genetic determinants of phenazine resistance.</title>
        <authorList>
            <person name="Mouncey N."/>
        </authorList>
    </citation>
    <scope>NUCLEOTIDE SEQUENCE</scope>
    <source>
        <strain evidence="1">V4I22</strain>
    </source>
</reference>
<name>A0AAW8F741_9ACTN</name>
<evidence type="ECO:0000313" key="2">
    <source>
        <dbReference type="Proteomes" id="UP001234216"/>
    </source>
</evidence>
<dbReference type="AlphaFoldDB" id="A0AAW8F741"/>
<comment type="caution">
    <text evidence="1">The sequence shown here is derived from an EMBL/GenBank/DDBJ whole genome shotgun (WGS) entry which is preliminary data.</text>
</comment>
<dbReference type="EMBL" id="JAUSZV010000005">
    <property type="protein sequence ID" value="MDQ0905080.1"/>
    <property type="molecule type" value="Genomic_DNA"/>
</dbReference>
<organism evidence="1 2">
    <name type="scientific">Streptomyces canus</name>
    <dbReference type="NCBI Taxonomy" id="58343"/>
    <lineage>
        <taxon>Bacteria</taxon>
        <taxon>Bacillati</taxon>
        <taxon>Actinomycetota</taxon>
        <taxon>Actinomycetes</taxon>
        <taxon>Kitasatosporales</taxon>
        <taxon>Streptomycetaceae</taxon>
        <taxon>Streptomyces</taxon>
        <taxon>Streptomyces aurantiacus group</taxon>
    </lineage>
</organism>
<dbReference type="RefSeq" id="WP_306972603.1">
    <property type="nucleotide sequence ID" value="NZ_JAUSYQ010000002.1"/>
</dbReference>